<dbReference type="Proteomes" id="UP001419268">
    <property type="component" value="Unassembled WGS sequence"/>
</dbReference>
<feature type="compositionally biased region" description="Basic and acidic residues" evidence="1">
    <location>
        <begin position="238"/>
        <end position="247"/>
    </location>
</feature>
<sequence length="338" mass="36252">MIRPLEVLYALGVLDEDAKLTSPIGFQVSEIPLRQTESVAEQQQSATTPVFADWANQRHTVEGGKKLEIEIENLKSLREIERPRDLERGIKSEGRDKGEVDVGVDGVEGFSGDKRKGKLSDCIPCGTGPISCATPTHALSAAQAAIYRWPDHTLSDLSILRNAFPNAQDLPLVPWSCSIDPLTSKGNGKEKYVAGTEVVANLLFDGPAPTIGGRRERRRLATTPASRERQQQPTADSGSRRRERPGEENGGQPQRDDDGGPAAGRGGGRREGGPAAGCGSTRTLQRRTRRLAEWTKAADGEKKGRELERESGDAGAASAAHGNAPRRRPRSGSGSAPA</sequence>
<feature type="region of interest" description="Disordered" evidence="1">
    <location>
        <begin position="205"/>
        <end position="338"/>
    </location>
</feature>
<dbReference type="AlphaFoldDB" id="A0AAP0KUS5"/>
<name>A0AAP0KUS5_9MAGN</name>
<reference evidence="3 4" key="1">
    <citation type="submission" date="2024-01" db="EMBL/GenBank/DDBJ databases">
        <title>Genome assemblies of Stephania.</title>
        <authorList>
            <person name="Yang L."/>
        </authorList>
    </citation>
    <scope>NUCLEOTIDE SEQUENCE [LARGE SCALE GENOMIC DNA]</scope>
    <source>
        <strain evidence="3">JXDWG</strain>
        <tissue evidence="3">Leaf</tissue>
    </source>
</reference>
<evidence type="ECO:0000259" key="2">
    <source>
        <dbReference type="Pfam" id="PF04408"/>
    </source>
</evidence>
<dbReference type="Pfam" id="PF04408">
    <property type="entry name" value="WHD_HA2"/>
    <property type="match status" value="1"/>
</dbReference>
<dbReference type="InterPro" id="IPR048333">
    <property type="entry name" value="HA2_WH"/>
</dbReference>
<feature type="compositionally biased region" description="Low complexity" evidence="1">
    <location>
        <begin position="313"/>
        <end position="323"/>
    </location>
</feature>
<evidence type="ECO:0000313" key="4">
    <source>
        <dbReference type="Proteomes" id="UP001419268"/>
    </source>
</evidence>
<accession>A0AAP0KUS5</accession>
<dbReference type="EMBL" id="JBBNAG010000002">
    <property type="protein sequence ID" value="KAK9158630.1"/>
    <property type="molecule type" value="Genomic_DNA"/>
</dbReference>
<proteinExistence type="predicted"/>
<feature type="domain" description="Helicase associated" evidence="2">
    <location>
        <begin position="5"/>
        <end position="33"/>
    </location>
</feature>
<evidence type="ECO:0000313" key="3">
    <source>
        <dbReference type="EMBL" id="KAK9158630.1"/>
    </source>
</evidence>
<protein>
    <recommendedName>
        <fullName evidence="2">Helicase associated domain-containing protein</fullName>
    </recommendedName>
</protein>
<organism evidence="3 4">
    <name type="scientific">Stephania cephalantha</name>
    <dbReference type="NCBI Taxonomy" id="152367"/>
    <lineage>
        <taxon>Eukaryota</taxon>
        <taxon>Viridiplantae</taxon>
        <taxon>Streptophyta</taxon>
        <taxon>Embryophyta</taxon>
        <taxon>Tracheophyta</taxon>
        <taxon>Spermatophyta</taxon>
        <taxon>Magnoliopsida</taxon>
        <taxon>Ranunculales</taxon>
        <taxon>Menispermaceae</taxon>
        <taxon>Menispermoideae</taxon>
        <taxon>Cissampelideae</taxon>
        <taxon>Stephania</taxon>
    </lineage>
</organism>
<feature type="compositionally biased region" description="Basic and acidic residues" evidence="1">
    <location>
        <begin position="290"/>
        <end position="312"/>
    </location>
</feature>
<comment type="caution">
    <text evidence="3">The sequence shown here is derived from an EMBL/GenBank/DDBJ whole genome shotgun (WGS) entry which is preliminary data.</text>
</comment>
<keyword evidence="4" id="KW-1185">Reference proteome</keyword>
<gene>
    <name evidence="3" type="ORF">Scep_005204</name>
</gene>
<evidence type="ECO:0000256" key="1">
    <source>
        <dbReference type="SAM" id="MobiDB-lite"/>
    </source>
</evidence>